<organism evidence="2 3">
    <name type="scientific">Liparis tanakae</name>
    <name type="common">Tanaka's snailfish</name>
    <dbReference type="NCBI Taxonomy" id="230148"/>
    <lineage>
        <taxon>Eukaryota</taxon>
        <taxon>Metazoa</taxon>
        <taxon>Chordata</taxon>
        <taxon>Craniata</taxon>
        <taxon>Vertebrata</taxon>
        <taxon>Euteleostomi</taxon>
        <taxon>Actinopterygii</taxon>
        <taxon>Neopterygii</taxon>
        <taxon>Teleostei</taxon>
        <taxon>Neoteleostei</taxon>
        <taxon>Acanthomorphata</taxon>
        <taxon>Eupercaria</taxon>
        <taxon>Perciformes</taxon>
        <taxon>Cottioidei</taxon>
        <taxon>Cottales</taxon>
        <taxon>Liparidae</taxon>
        <taxon>Liparis</taxon>
    </lineage>
</organism>
<evidence type="ECO:0000313" key="3">
    <source>
        <dbReference type="Proteomes" id="UP000314294"/>
    </source>
</evidence>
<proteinExistence type="predicted"/>
<comment type="caution">
    <text evidence="2">The sequence shown here is derived from an EMBL/GenBank/DDBJ whole genome shotgun (WGS) entry which is preliminary data.</text>
</comment>
<dbReference type="AlphaFoldDB" id="A0A4Z2HKI3"/>
<name>A0A4Z2HKI3_9TELE</name>
<reference evidence="2 3" key="1">
    <citation type="submission" date="2019-03" db="EMBL/GenBank/DDBJ databases">
        <title>First draft genome of Liparis tanakae, snailfish: a comprehensive survey of snailfish specific genes.</title>
        <authorList>
            <person name="Kim W."/>
            <person name="Song I."/>
            <person name="Jeong J.-H."/>
            <person name="Kim D."/>
            <person name="Kim S."/>
            <person name="Ryu S."/>
            <person name="Song J.Y."/>
            <person name="Lee S.K."/>
        </authorList>
    </citation>
    <scope>NUCLEOTIDE SEQUENCE [LARGE SCALE GENOMIC DNA]</scope>
    <source>
        <tissue evidence="2">Muscle</tissue>
    </source>
</reference>
<dbReference type="Proteomes" id="UP000314294">
    <property type="component" value="Unassembled WGS sequence"/>
</dbReference>
<evidence type="ECO:0000313" key="2">
    <source>
        <dbReference type="EMBL" id="TNN65463.1"/>
    </source>
</evidence>
<protein>
    <submittedName>
        <fullName evidence="2">Uncharacterized protein</fullName>
    </submittedName>
</protein>
<accession>A0A4Z2HKI3</accession>
<sequence length="112" mass="12587">MEKKVLVPWRVLESKFLFLHSEAVTMKYLAVLNSAAFEVPFRTGLPFLAHNELCCVTVSPLANPRDVRRPTPDPQDLLALPTPDPQDPSALPTTRVPRDPFELPTPGTRRRS</sequence>
<keyword evidence="3" id="KW-1185">Reference proteome</keyword>
<dbReference type="EMBL" id="SRLO01000234">
    <property type="protein sequence ID" value="TNN65463.1"/>
    <property type="molecule type" value="Genomic_DNA"/>
</dbReference>
<evidence type="ECO:0000256" key="1">
    <source>
        <dbReference type="SAM" id="MobiDB-lite"/>
    </source>
</evidence>
<gene>
    <name evidence="2" type="ORF">EYF80_024282</name>
</gene>
<feature type="region of interest" description="Disordered" evidence="1">
    <location>
        <begin position="61"/>
        <end position="112"/>
    </location>
</feature>